<reference evidence="2 3" key="1">
    <citation type="journal article" date="2022" name="Nat. Plants">
        <title>Genomes of leafy and leafless Platanthera orchids illuminate the evolution of mycoheterotrophy.</title>
        <authorList>
            <person name="Li M.H."/>
            <person name="Liu K.W."/>
            <person name="Li Z."/>
            <person name="Lu H.C."/>
            <person name="Ye Q.L."/>
            <person name="Zhang D."/>
            <person name="Wang J.Y."/>
            <person name="Li Y.F."/>
            <person name="Zhong Z.M."/>
            <person name="Liu X."/>
            <person name="Yu X."/>
            <person name="Liu D.K."/>
            <person name="Tu X.D."/>
            <person name="Liu B."/>
            <person name="Hao Y."/>
            <person name="Liao X.Y."/>
            <person name="Jiang Y.T."/>
            <person name="Sun W.H."/>
            <person name="Chen J."/>
            <person name="Chen Y.Q."/>
            <person name="Ai Y."/>
            <person name="Zhai J.W."/>
            <person name="Wu S.S."/>
            <person name="Zhou Z."/>
            <person name="Hsiao Y.Y."/>
            <person name="Wu W.L."/>
            <person name="Chen Y.Y."/>
            <person name="Lin Y.F."/>
            <person name="Hsu J.L."/>
            <person name="Li C.Y."/>
            <person name="Wang Z.W."/>
            <person name="Zhao X."/>
            <person name="Zhong W.Y."/>
            <person name="Ma X.K."/>
            <person name="Ma L."/>
            <person name="Huang J."/>
            <person name="Chen G.Z."/>
            <person name="Huang M.Z."/>
            <person name="Huang L."/>
            <person name="Peng D.H."/>
            <person name="Luo Y.B."/>
            <person name="Zou S.Q."/>
            <person name="Chen S.P."/>
            <person name="Lan S."/>
            <person name="Tsai W.C."/>
            <person name="Van de Peer Y."/>
            <person name="Liu Z.J."/>
        </authorList>
    </citation>
    <scope>NUCLEOTIDE SEQUENCE [LARGE SCALE GENOMIC DNA]</scope>
    <source>
        <strain evidence="2">Lor288</strain>
    </source>
</reference>
<dbReference type="Proteomes" id="UP001412067">
    <property type="component" value="Unassembled WGS sequence"/>
</dbReference>
<sequence length="80" mass="9020">MGDFCIGPILHSCLGPWSSAQKTSQTENRTEPLAPLEPNRTFSHGSVRFGLSDLKYLYYIQRSMVVISCNSEDHQSKSDR</sequence>
<dbReference type="EMBL" id="JBBWWR010000004">
    <property type="protein sequence ID" value="KAK8968548.1"/>
    <property type="molecule type" value="Genomic_DNA"/>
</dbReference>
<evidence type="ECO:0000313" key="3">
    <source>
        <dbReference type="Proteomes" id="UP001412067"/>
    </source>
</evidence>
<feature type="region of interest" description="Disordered" evidence="1">
    <location>
        <begin position="18"/>
        <end position="37"/>
    </location>
</feature>
<comment type="caution">
    <text evidence="2">The sequence shown here is derived from an EMBL/GenBank/DDBJ whole genome shotgun (WGS) entry which is preliminary data.</text>
</comment>
<name>A0ABR2MWG9_9ASPA</name>
<protein>
    <submittedName>
        <fullName evidence="2">Uncharacterized protein</fullName>
    </submittedName>
</protein>
<organism evidence="2 3">
    <name type="scientific">Platanthera guangdongensis</name>
    <dbReference type="NCBI Taxonomy" id="2320717"/>
    <lineage>
        <taxon>Eukaryota</taxon>
        <taxon>Viridiplantae</taxon>
        <taxon>Streptophyta</taxon>
        <taxon>Embryophyta</taxon>
        <taxon>Tracheophyta</taxon>
        <taxon>Spermatophyta</taxon>
        <taxon>Magnoliopsida</taxon>
        <taxon>Liliopsida</taxon>
        <taxon>Asparagales</taxon>
        <taxon>Orchidaceae</taxon>
        <taxon>Orchidoideae</taxon>
        <taxon>Orchideae</taxon>
        <taxon>Orchidinae</taxon>
        <taxon>Platanthera</taxon>
    </lineage>
</organism>
<keyword evidence="3" id="KW-1185">Reference proteome</keyword>
<feature type="compositionally biased region" description="Polar residues" evidence="1">
    <location>
        <begin position="18"/>
        <end position="27"/>
    </location>
</feature>
<accession>A0ABR2MWG9</accession>
<evidence type="ECO:0000313" key="2">
    <source>
        <dbReference type="EMBL" id="KAK8968548.1"/>
    </source>
</evidence>
<evidence type="ECO:0000256" key="1">
    <source>
        <dbReference type="SAM" id="MobiDB-lite"/>
    </source>
</evidence>
<proteinExistence type="predicted"/>
<gene>
    <name evidence="2" type="ORF">KSP40_PGU004166</name>
</gene>